<evidence type="ECO:0000313" key="3">
    <source>
        <dbReference type="EMBL" id="PWL39840.1"/>
    </source>
</evidence>
<evidence type="ECO:0000259" key="1">
    <source>
        <dbReference type="Pfam" id="PF00534"/>
    </source>
</evidence>
<dbReference type="Gene3D" id="3.40.50.2000">
    <property type="entry name" value="Glycogen Phosphorylase B"/>
    <property type="match status" value="2"/>
</dbReference>
<keyword evidence="3" id="KW-0808">Transferase</keyword>
<organism evidence="3 4">
    <name type="scientific">Flagellimonas aquimarina</name>
    <dbReference type="NCBI Taxonomy" id="2201895"/>
    <lineage>
        <taxon>Bacteria</taxon>
        <taxon>Pseudomonadati</taxon>
        <taxon>Bacteroidota</taxon>
        <taxon>Flavobacteriia</taxon>
        <taxon>Flavobacteriales</taxon>
        <taxon>Flavobacteriaceae</taxon>
        <taxon>Flagellimonas</taxon>
    </lineage>
</organism>
<dbReference type="SUPFAM" id="SSF53756">
    <property type="entry name" value="UDP-Glycosyltransferase/glycogen phosphorylase"/>
    <property type="match status" value="1"/>
</dbReference>
<gene>
    <name evidence="3" type="ORF">DKG77_03150</name>
</gene>
<sequence>MKEKIKIIHILNSVGGVDVALRLILENLDSKIFKSIAIHGINDTTTPYLDDKGEEVEEYKISIQRDISLFKDFKALIKALRIIKREKPDLIHAHSAKGGILGKTIGAILNIPSFHTPQAYSYLSAQGWFKRSMYLRLERMTSFANSKVLASSQSEMNRALKEVKYKKEKVLLFNNSITASQDVSQLSINKTWPDNYICSVGRPSYQKNIEMMIRVLAEVKHKQSEVHLVLMGIGYHSPNLSKIDKLITYLGLTENVTLLPWTSREDIFNIISNARFYISTARYEGLPYSIIETLMLGKACVATDCDGNRDLIQDGYNGFLVPQEDIVEMSEKIVRLHLDSQLRKGFEVNAVELFERNFNMEKNIEQLEKIYETEVRS</sequence>
<dbReference type="GO" id="GO:0016757">
    <property type="term" value="F:glycosyltransferase activity"/>
    <property type="evidence" value="ECO:0007669"/>
    <property type="project" value="InterPro"/>
</dbReference>
<feature type="domain" description="Glycosyl transferase family 1" evidence="1">
    <location>
        <begin position="193"/>
        <end position="350"/>
    </location>
</feature>
<dbReference type="OrthoDB" id="9806653at2"/>
<protein>
    <submittedName>
        <fullName evidence="3">Glycosyltransferase family 1 protein</fullName>
    </submittedName>
</protein>
<dbReference type="InterPro" id="IPR001296">
    <property type="entry name" value="Glyco_trans_1"/>
</dbReference>
<dbReference type="PANTHER" id="PTHR12526:SF630">
    <property type="entry name" value="GLYCOSYLTRANSFERASE"/>
    <property type="match status" value="1"/>
</dbReference>
<name>A0A316LIC9_9FLAO</name>
<dbReference type="AlphaFoldDB" id="A0A316LIC9"/>
<dbReference type="Proteomes" id="UP000245762">
    <property type="component" value="Unassembled WGS sequence"/>
</dbReference>
<dbReference type="PANTHER" id="PTHR12526">
    <property type="entry name" value="GLYCOSYLTRANSFERASE"/>
    <property type="match status" value="1"/>
</dbReference>
<dbReference type="Pfam" id="PF00534">
    <property type="entry name" value="Glycos_transf_1"/>
    <property type="match status" value="1"/>
</dbReference>
<dbReference type="RefSeq" id="WP_109660101.1">
    <property type="nucleotide sequence ID" value="NZ_QGEG01000001.1"/>
</dbReference>
<reference evidence="3 4" key="1">
    <citation type="submission" date="2018-05" db="EMBL/GenBank/DDBJ databases">
        <title>Complete genome sequence of Flagellimonas aquimarina ECD12 isolated from seaweed Ecklonia cava.</title>
        <authorList>
            <person name="Choi S."/>
            <person name="Seong C."/>
        </authorList>
    </citation>
    <scope>NUCLEOTIDE SEQUENCE [LARGE SCALE GENOMIC DNA]</scope>
    <source>
        <strain evidence="3 4">ECD12</strain>
    </source>
</reference>
<evidence type="ECO:0000259" key="2">
    <source>
        <dbReference type="Pfam" id="PF13439"/>
    </source>
</evidence>
<comment type="caution">
    <text evidence="3">The sequence shown here is derived from an EMBL/GenBank/DDBJ whole genome shotgun (WGS) entry which is preliminary data.</text>
</comment>
<accession>A0A316LIC9</accession>
<dbReference type="Pfam" id="PF13439">
    <property type="entry name" value="Glyco_transf_4"/>
    <property type="match status" value="1"/>
</dbReference>
<keyword evidence="4" id="KW-1185">Reference proteome</keyword>
<dbReference type="InterPro" id="IPR028098">
    <property type="entry name" value="Glyco_trans_4-like_N"/>
</dbReference>
<dbReference type="EMBL" id="QGEG01000001">
    <property type="protein sequence ID" value="PWL39840.1"/>
    <property type="molecule type" value="Genomic_DNA"/>
</dbReference>
<proteinExistence type="predicted"/>
<evidence type="ECO:0000313" key="4">
    <source>
        <dbReference type="Proteomes" id="UP000245762"/>
    </source>
</evidence>
<feature type="domain" description="Glycosyltransferase subfamily 4-like N-terminal" evidence="2">
    <location>
        <begin position="64"/>
        <end position="177"/>
    </location>
</feature>